<protein>
    <recommendedName>
        <fullName evidence="4">SH3b domain-containing protein</fullName>
    </recommendedName>
</protein>
<accession>A0A2Z2KVZ7</accession>
<reference evidence="2 3" key="1">
    <citation type="submission" date="2017-06" db="EMBL/GenBank/DDBJ databases">
        <title>Complete genome sequence of Paenibacillus donghaensis KCTC 13049T isolated from East Sea sediment, South Korea.</title>
        <authorList>
            <person name="Jung B.K."/>
            <person name="Hong S.-J."/>
            <person name="Shin J.-H."/>
        </authorList>
    </citation>
    <scope>NUCLEOTIDE SEQUENCE [LARGE SCALE GENOMIC DNA]</scope>
    <source>
        <strain evidence="2 3">KCTC 13049</strain>
    </source>
</reference>
<organism evidence="2 3">
    <name type="scientific">Paenibacillus donghaensis</name>
    <dbReference type="NCBI Taxonomy" id="414771"/>
    <lineage>
        <taxon>Bacteria</taxon>
        <taxon>Bacillati</taxon>
        <taxon>Bacillota</taxon>
        <taxon>Bacilli</taxon>
        <taxon>Bacillales</taxon>
        <taxon>Paenibacillaceae</taxon>
        <taxon>Paenibacillus</taxon>
    </lineage>
</organism>
<sequence>MKKLVSFTVAAGLLASIAASASAAEVAPITGTPVVGTPTSVTDTTYTKYETAITPADLRPATPMVILTKSTAFHFAAGSTTTPAGWLSSQTVDTTGQIQRDSFGNEWREIYTWLGKAWIKVPTSAYIITP</sequence>
<dbReference type="EMBL" id="CP021780">
    <property type="protein sequence ID" value="ASA24178.1"/>
    <property type="molecule type" value="Genomic_DNA"/>
</dbReference>
<evidence type="ECO:0008006" key="4">
    <source>
        <dbReference type="Google" id="ProtNLM"/>
    </source>
</evidence>
<gene>
    <name evidence="2" type="ORF">B9T62_27470</name>
</gene>
<dbReference type="RefSeq" id="WP_087918164.1">
    <property type="nucleotide sequence ID" value="NZ_CP021780.1"/>
</dbReference>
<feature type="chain" id="PRO_5016446672" description="SH3b domain-containing protein" evidence="1">
    <location>
        <begin position="24"/>
        <end position="130"/>
    </location>
</feature>
<evidence type="ECO:0000313" key="2">
    <source>
        <dbReference type="EMBL" id="ASA24178.1"/>
    </source>
</evidence>
<keyword evidence="3" id="KW-1185">Reference proteome</keyword>
<feature type="signal peptide" evidence="1">
    <location>
        <begin position="1"/>
        <end position="23"/>
    </location>
</feature>
<dbReference type="AlphaFoldDB" id="A0A2Z2KVZ7"/>
<evidence type="ECO:0000313" key="3">
    <source>
        <dbReference type="Proteomes" id="UP000249890"/>
    </source>
</evidence>
<proteinExistence type="predicted"/>
<name>A0A2Z2KVZ7_9BACL</name>
<dbReference type="KEGG" id="pdh:B9T62_27470"/>
<keyword evidence="1" id="KW-0732">Signal</keyword>
<evidence type="ECO:0000256" key="1">
    <source>
        <dbReference type="SAM" id="SignalP"/>
    </source>
</evidence>
<dbReference type="Proteomes" id="UP000249890">
    <property type="component" value="Chromosome"/>
</dbReference>
<dbReference type="OrthoDB" id="2666323at2"/>